<evidence type="ECO:0000259" key="5">
    <source>
        <dbReference type="Pfam" id="PF01168"/>
    </source>
</evidence>
<dbReference type="KEGG" id="cgk:CGERO_08090"/>
<dbReference type="EMBL" id="CP033897">
    <property type="protein sequence ID" value="AZA11915.1"/>
    <property type="molecule type" value="Genomic_DNA"/>
</dbReference>
<organism evidence="6 7">
    <name type="scientific">Corynebacterium gerontici</name>
    <dbReference type="NCBI Taxonomy" id="2079234"/>
    <lineage>
        <taxon>Bacteria</taxon>
        <taxon>Bacillati</taxon>
        <taxon>Actinomycetota</taxon>
        <taxon>Actinomycetes</taxon>
        <taxon>Mycobacteriales</taxon>
        <taxon>Corynebacteriaceae</taxon>
        <taxon>Corynebacterium</taxon>
    </lineage>
</organism>
<dbReference type="PIRSF" id="PIRSF004848">
    <property type="entry name" value="YBL036c_PLPDEIII"/>
    <property type="match status" value="1"/>
</dbReference>
<evidence type="ECO:0000256" key="4">
    <source>
        <dbReference type="RuleBase" id="RU004514"/>
    </source>
</evidence>
<comment type="similarity">
    <text evidence="2 4">Belongs to the pyridoxal phosphate-binding protein YggS/PROSC family.</text>
</comment>
<evidence type="ECO:0000256" key="2">
    <source>
        <dbReference type="HAMAP-Rule" id="MF_02087"/>
    </source>
</evidence>
<dbReference type="AlphaFoldDB" id="A0A3G6J1L2"/>
<sequence length="224" mass="25093">MITFDEIRRNYEDVCARIERATERAEHRDEVRLIAVTKTHPIEVVQLAHQAGMRTFGENRPQELAAKAPQLVDATWCAIGQLQRNKAKDVAAHANEFHALDSLKVADALERRLDRSLDVFVQVNISGEEQKSGVAPNETAEFLAAITHEHLNVRGLMTIARNDNEAVVRKNFADLRELRDALLPDFPQVRELSMGMSGDFEWAIAEGATTVRVGSALFGRRKAL</sequence>
<accession>A0A3G6J1L2</accession>
<dbReference type="CDD" id="cd00635">
    <property type="entry name" value="PLPDE_III_YBL036c_like"/>
    <property type="match status" value="1"/>
</dbReference>
<feature type="domain" description="Alanine racemase N-terminal" evidence="5">
    <location>
        <begin position="17"/>
        <end position="220"/>
    </location>
</feature>
<dbReference type="PANTHER" id="PTHR10146">
    <property type="entry name" value="PROLINE SYNTHETASE CO-TRANSCRIBED BACTERIAL HOMOLOG PROTEIN"/>
    <property type="match status" value="1"/>
</dbReference>
<proteinExistence type="inferred from homology"/>
<dbReference type="GO" id="GO:0030170">
    <property type="term" value="F:pyridoxal phosphate binding"/>
    <property type="evidence" value="ECO:0007669"/>
    <property type="project" value="UniProtKB-UniRule"/>
</dbReference>
<keyword evidence="7" id="KW-1185">Reference proteome</keyword>
<dbReference type="InterPro" id="IPR011078">
    <property type="entry name" value="PyrdxlP_homeostasis"/>
</dbReference>
<dbReference type="OrthoDB" id="9804072at2"/>
<dbReference type="Gene3D" id="3.20.20.10">
    <property type="entry name" value="Alanine racemase"/>
    <property type="match status" value="1"/>
</dbReference>
<keyword evidence="1 2" id="KW-0663">Pyridoxal phosphate</keyword>
<protein>
    <recommendedName>
        <fullName evidence="2">Pyridoxal phosphate homeostasis protein</fullName>
        <shortName evidence="2">PLP homeostasis protein</shortName>
    </recommendedName>
</protein>
<dbReference type="Pfam" id="PF01168">
    <property type="entry name" value="Ala_racemase_N"/>
    <property type="match status" value="1"/>
</dbReference>
<evidence type="ECO:0000256" key="3">
    <source>
        <dbReference type="PIRSR" id="PIRSR004848-1"/>
    </source>
</evidence>
<dbReference type="RefSeq" id="WP_123934871.1">
    <property type="nucleotide sequence ID" value="NZ_CP033897.1"/>
</dbReference>
<dbReference type="InterPro" id="IPR001608">
    <property type="entry name" value="Ala_racemase_N"/>
</dbReference>
<comment type="function">
    <text evidence="2">Pyridoxal 5'-phosphate (PLP)-binding protein, which is involved in PLP homeostasis.</text>
</comment>
<dbReference type="SUPFAM" id="SSF51419">
    <property type="entry name" value="PLP-binding barrel"/>
    <property type="match status" value="1"/>
</dbReference>
<name>A0A3G6J1L2_9CORY</name>
<dbReference type="PANTHER" id="PTHR10146:SF14">
    <property type="entry name" value="PYRIDOXAL PHOSPHATE HOMEOSTASIS PROTEIN"/>
    <property type="match status" value="1"/>
</dbReference>
<dbReference type="NCBIfam" id="TIGR00044">
    <property type="entry name" value="YggS family pyridoxal phosphate-dependent enzyme"/>
    <property type="match status" value="1"/>
</dbReference>
<dbReference type="HAMAP" id="MF_02087">
    <property type="entry name" value="PLP_homeostasis"/>
    <property type="match status" value="1"/>
</dbReference>
<dbReference type="Proteomes" id="UP000271587">
    <property type="component" value="Chromosome"/>
</dbReference>
<gene>
    <name evidence="6" type="ORF">CGERO_08090</name>
</gene>
<comment type="cofactor">
    <cofactor evidence="3">
        <name>pyridoxal 5'-phosphate</name>
        <dbReference type="ChEBI" id="CHEBI:597326"/>
    </cofactor>
</comment>
<evidence type="ECO:0000256" key="1">
    <source>
        <dbReference type="ARBA" id="ARBA00022898"/>
    </source>
</evidence>
<dbReference type="InterPro" id="IPR029066">
    <property type="entry name" value="PLP-binding_barrel"/>
</dbReference>
<dbReference type="FunFam" id="3.20.20.10:FF:000018">
    <property type="entry name" value="Pyridoxal phosphate homeostasis protein"/>
    <property type="match status" value="1"/>
</dbReference>
<feature type="modified residue" description="N6-(pyridoxal phosphate)lysine" evidence="2 3">
    <location>
        <position position="38"/>
    </location>
</feature>
<reference evidence="6 7" key="1">
    <citation type="submission" date="2018-11" db="EMBL/GenBank/DDBJ databases">
        <authorList>
            <person name="Kleinhagauer T."/>
            <person name="Glaeser S.P."/>
            <person name="Spergser J."/>
            <person name="Ruckert C."/>
            <person name="Kaempfer P."/>
            <person name="Busse H.-J."/>
        </authorList>
    </citation>
    <scope>NUCLEOTIDE SEQUENCE [LARGE SCALE GENOMIC DNA]</scope>
    <source>
        <strain evidence="6 7">W8</strain>
    </source>
</reference>
<evidence type="ECO:0000313" key="6">
    <source>
        <dbReference type="EMBL" id="AZA11915.1"/>
    </source>
</evidence>
<evidence type="ECO:0000313" key="7">
    <source>
        <dbReference type="Proteomes" id="UP000271587"/>
    </source>
</evidence>